<dbReference type="PRINTS" id="PR00724">
    <property type="entry name" value="CRBOXYPTASEC"/>
</dbReference>
<dbReference type="Pfam" id="PF00450">
    <property type="entry name" value="Peptidase_S10"/>
    <property type="match status" value="2"/>
</dbReference>
<dbReference type="AlphaFoldDB" id="A0A8T2SLR3"/>
<keyword evidence="7" id="KW-1185">Reference proteome</keyword>
<dbReference type="EMBL" id="CM035424">
    <property type="protein sequence ID" value="KAH7351965.1"/>
    <property type="molecule type" value="Genomic_DNA"/>
</dbReference>
<name>A0A8T2SLR3_CERRI</name>
<dbReference type="InterPro" id="IPR001563">
    <property type="entry name" value="Peptidase_S10"/>
</dbReference>
<dbReference type="GO" id="GO:0004185">
    <property type="term" value="F:serine-type carboxypeptidase activity"/>
    <property type="evidence" value="ECO:0007669"/>
    <property type="project" value="UniProtKB-UniRule"/>
</dbReference>
<dbReference type="FunFam" id="3.40.50.1820:FF:000211">
    <property type="entry name" value="Carboxypeptidase"/>
    <property type="match status" value="1"/>
</dbReference>
<evidence type="ECO:0000256" key="5">
    <source>
        <dbReference type="RuleBase" id="RU361156"/>
    </source>
</evidence>
<gene>
    <name evidence="6" type="ORF">KP509_19G022500</name>
</gene>
<evidence type="ECO:0000256" key="4">
    <source>
        <dbReference type="ARBA" id="ARBA00023180"/>
    </source>
</evidence>
<keyword evidence="5" id="KW-0121">Carboxypeptidase</keyword>
<dbReference type="Gene3D" id="3.40.50.1820">
    <property type="entry name" value="alpha/beta hydrolase"/>
    <property type="match status" value="1"/>
</dbReference>
<evidence type="ECO:0000256" key="3">
    <source>
        <dbReference type="ARBA" id="ARBA00023157"/>
    </source>
</evidence>
<feature type="chain" id="PRO_5035969719" description="Carboxypeptidase" evidence="5">
    <location>
        <begin position="25"/>
        <end position="425"/>
    </location>
</feature>
<dbReference type="EC" id="3.4.16.-" evidence="5"/>
<dbReference type="PANTHER" id="PTHR11802:SF25">
    <property type="entry name" value="SERINE CARBOXYPEPTIDASE 24"/>
    <property type="match status" value="1"/>
</dbReference>
<dbReference type="FunFam" id="3.40.50.11320:FF:000002">
    <property type="entry name" value="Carboxypeptidase"/>
    <property type="match status" value="1"/>
</dbReference>
<keyword evidence="2 5" id="KW-0732">Signal</keyword>
<reference evidence="6" key="1">
    <citation type="submission" date="2021-08" db="EMBL/GenBank/DDBJ databases">
        <title>WGS assembly of Ceratopteris richardii.</title>
        <authorList>
            <person name="Marchant D.B."/>
            <person name="Chen G."/>
            <person name="Jenkins J."/>
            <person name="Shu S."/>
            <person name="Leebens-Mack J."/>
            <person name="Grimwood J."/>
            <person name="Schmutz J."/>
            <person name="Soltis P."/>
            <person name="Soltis D."/>
            <person name="Chen Z.-H."/>
        </authorList>
    </citation>
    <scope>NUCLEOTIDE SEQUENCE</scope>
    <source>
        <strain evidence="6">Whitten #5841</strain>
        <tissue evidence="6">Leaf</tissue>
    </source>
</reference>
<keyword evidence="5" id="KW-0378">Hydrolase</keyword>
<dbReference type="GO" id="GO:0006508">
    <property type="term" value="P:proteolysis"/>
    <property type="evidence" value="ECO:0007669"/>
    <property type="project" value="UniProtKB-KW"/>
</dbReference>
<dbReference type="SUPFAM" id="SSF53474">
    <property type="entry name" value="alpha/beta-Hydrolases"/>
    <property type="match status" value="1"/>
</dbReference>
<organism evidence="6 7">
    <name type="scientific">Ceratopteris richardii</name>
    <name type="common">Triangle waterfern</name>
    <dbReference type="NCBI Taxonomy" id="49495"/>
    <lineage>
        <taxon>Eukaryota</taxon>
        <taxon>Viridiplantae</taxon>
        <taxon>Streptophyta</taxon>
        <taxon>Embryophyta</taxon>
        <taxon>Tracheophyta</taxon>
        <taxon>Polypodiopsida</taxon>
        <taxon>Polypodiidae</taxon>
        <taxon>Polypodiales</taxon>
        <taxon>Pteridineae</taxon>
        <taxon>Pteridaceae</taxon>
        <taxon>Parkerioideae</taxon>
        <taxon>Ceratopteris</taxon>
    </lineage>
</organism>
<dbReference type="GO" id="GO:0005773">
    <property type="term" value="C:vacuole"/>
    <property type="evidence" value="ECO:0007669"/>
    <property type="project" value="TreeGrafter"/>
</dbReference>
<dbReference type="PROSITE" id="PS00131">
    <property type="entry name" value="CARBOXYPEPT_SER_SER"/>
    <property type="match status" value="1"/>
</dbReference>
<dbReference type="PANTHER" id="PTHR11802">
    <property type="entry name" value="SERINE PROTEASE FAMILY S10 SERINE CARBOXYPEPTIDASE"/>
    <property type="match status" value="1"/>
</dbReference>
<proteinExistence type="inferred from homology"/>
<dbReference type="OrthoDB" id="443318at2759"/>
<feature type="signal peptide" evidence="5">
    <location>
        <begin position="1"/>
        <end position="24"/>
    </location>
</feature>
<evidence type="ECO:0000313" key="7">
    <source>
        <dbReference type="Proteomes" id="UP000825935"/>
    </source>
</evidence>
<evidence type="ECO:0000256" key="1">
    <source>
        <dbReference type="ARBA" id="ARBA00009431"/>
    </source>
</evidence>
<evidence type="ECO:0000313" key="6">
    <source>
        <dbReference type="EMBL" id="KAH7351965.1"/>
    </source>
</evidence>
<dbReference type="Proteomes" id="UP000825935">
    <property type="component" value="Chromosome 19"/>
</dbReference>
<dbReference type="Gene3D" id="3.40.50.11320">
    <property type="match status" value="1"/>
</dbReference>
<keyword evidence="3" id="KW-1015">Disulfide bond</keyword>
<protein>
    <recommendedName>
        <fullName evidence="5">Carboxypeptidase</fullName>
        <ecNumber evidence="5">3.4.16.-</ecNumber>
    </recommendedName>
</protein>
<dbReference type="InterPro" id="IPR018202">
    <property type="entry name" value="Ser_caboxypep_ser_AS"/>
</dbReference>
<accession>A0A8T2SLR3</accession>
<keyword evidence="5" id="KW-0645">Protease</keyword>
<comment type="caution">
    <text evidence="6">The sequence shown here is derived from an EMBL/GenBank/DDBJ whole genome shotgun (WGS) entry which is preliminary data.</text>
</comment>
<evidence type="ECO:0000256" key="2">
    <source>
        <dbReference type="ARBA" id="ARBA00022729"/>
    </source>
</evidence>
<sequence length="425" mass="46260">MEGWMRMSSLLLLAVSLCGSFCWAGPSADLITSLPGQPNVLFAQYAGYIDVDASAGRSFFYYLAEAEDASSKPLTLWLNGGPGCSSVGNGGFTENGPFRVCSASGQLKENQFAWNTVSNMLYLDSPAGVGWSYTNTSGYIVANDTLTAQDNFIFLQNWFEAFPEYKGREFFITGESYAGHYVPQLASLIVDYMTQNGTSVVNLVGLAIGNPLLDGLVDFPERNFFLWSHAVISDSTYRSIMENCNYSVLSVPNDACVSASMDYDREVSGYIDEYDILIDVCLAPNITGLPYRWSYCNEGSLLYDESGLDDSMLPTLSHILEHGVSVLVYSGDEDSVIPFGGTRRLVDQLAKMNGLETSVPYSPWLDGGQVGGWTQVYGRLSYATVRGGGHMVPFTSPGRALTLFKSFLAGGPLPSLSSRSEVQRA</sequence>
<dbReference type="InterPro" id="IPR029058">
    <property type="entry name" value="AB_hydrolase_fold"/>
</dbReference>
<keyword evidence="4" id="KW-0325">Glycoprotein</keyword>
<dbReference type="InterPro" id="IPR033124">
    <property type="entry name" value="Ser_caboxypep_his_AS"/>
</dbReference>
<dbReference type="PROSITE" id="PS00560">
    <property type="entry name" value="CARBOXYPEPT_SER_HIS"/>
    <property type="match status" value="1"/>
</dbReference>
<comment type="similarity">
    <text evidence="1 5">Belongs to the peptidase S10 family.</text>
</comment>